<evidence type="ECO:0000313" key="2">
    <source>
        <dbReference type="EMBL" id="WTU42632.1"/>
    </source>
</evidence>
<dbReference type="InterPro" id="IPR001387">
    <property type="entry name" value="Cro/C1-type_HTH"/>
</dbReference>
<sequence length="283" mass="31944">MPPRTVTTARQRRLGAELRRLREGAGHNSREAAVLLGIDHTKISHMETARFGVSGERIRALACVYGCDDQQYVDALIKMAEDRTKGWWSEYRETLPADFIDLAELEHHCQGLRTYQIAHIPGLLQTPEHINAIFSETDPPLLGIDLERRITHRLRRQEILNREWPPKYAAVIHEAALRMQFGGKKVARKQLEHLLSMSELSHITIKVIPFSAGGFAGSGQSIFYAQGDVAELDTVQLDATHGVAFLDSPTQLRNYRNLLDRMEAKALSVAESRDFIQGITEEL</sequence>
<dbReference type="SMART" id="SM00530">
    <property type="entry name" value="HTH_XRE"/>
    <property type="match status" value="1"/>
</dbReference>
<dbReference type="Pfam" id="PF19054">
    <property type="entry name" value="DUF5753"/>
    <property type="match status" value="1"/>
</dbReference>
<feature type="domain" description="HTH cro/C1-type" evidence="1">
    <location>
        <begin position="17"/>
        <end position="72"/>
    </location>
</feature>
<reference evidence="2" key="1">
    <citation type="submission" date="2022-10" db="EMBL/GenBank/DDBJ databases">
        <title>The complete genomes of actinobacterial strains from the NBC collection.</title>
        <authorList>
            <person name="Joergensen T.S."/>
            <person name="Alvarez Arevalo M."/>
            <person name="Sterndorff E.B."/>
            <person name="Faurdal D."/>
            <person name="Vuksanovic O."/>
            <person name="Mourched A.-S."/>
            <person name="Charusanti P."/>
            <person name="Shaw S."/>
            <person name="Blin K."/>
            <person name="Weber T."/>
        </authorList>
    </citation>
    <scope>NUCLEOTIDE SEQUENCE</scope>
    <source>
        <strain evidence="2">NBC_00060</strain>
    </source>
</reference>
<dbReference type="Pfam" id="PF13560">
    <property type="entry name" value="HTH_31"/>
    <property type="match status" value="1"/>
</dbReference>
<dbReference type="GO" id="GO:0003677">
    <property type="term" value="F:DNA binding"/>
    <property type="evidence" value="ECO:0007669"/>
    <property type="project" value="InterPro"/>
</dbReference>
<name>A0AAU2H5M5_9ACTN</name>
<gene>
    <name evidence="2" type="ORF">OHV25_25185</name>
</gene>
<evidence type="ECO:0000259" key="1">
    <source>
        <dbReference type="SMART" id="SM00530"/>
    </source>
</evidence>
<dbReference type="AlphaFoldDB" id="A0AAU2H5M5"/>
<proteinExistence type="predicted"/>
<dbReference type="SUPFAM" id="SSF47413">
    <property type="entry name" value="lambda repressor-like DNA-binding domains"/>
    <property type="match status" value="1"/>
</dbReference>
<accession>A0AAU2H5M5</accession>
<protein>
    <submittedName>
        <fullName evidence="2">Helix-turn-helix domain-containing protein</fullName>
    </submittedName>
</protein>
<dbReference type="EMBL" id="CP108253">
    <property type="protein sequence ID" value="WTU42632.1"/>
    <property type="molecule type" value="Genomic_DNA"/>
</dbReference>
<dbReference type="InterPro" id="IPR043917">
    <property type="entry name" value="DUF5753"/>
</dbReference>
<dbReference type="CDD" id="cd00093">
    <property type="entry name" value="HTH_XRE"/>
    <property type="match status" value="1"/>
</dbReference>
<dbReference type="Gene3D" id="1.10.260.40">
    <property type="entry name" value="lambda repressor-like DNA-binding domains"/>
    <property type="match status" value="1"/>
</dbReference>
<dbReference type="InterPro" id="IPR010982">
    <property type="entry name" value="Lambda_DNA-bd_dom_sf"/>
</dbReference>
<organism evidence="2">
    <name type="scientific">Streptomyces sp. NBC_00060</name>
    <dbReference type="NCBI Taxonomy" id="2975636"/>
    <lineage>
        <taxon>Bacteria</taxon>
        <taxon>Bacillati</taxon>
        <taxon>Actinomycetota</taxon>
        <taxon>Actinomycetes</taxon>
        <taxon>Kitasatosporales</taxon>
        <taxon>Streptomycetaceae</taxon>
        <taxon>Streptomyces</taxon>
    </lineage>
</organism>